<accession>D8TWD8</accession>
<dbReference type="InterPro" id="IPR024616">
    <property type="entry name" value="Pherophorin"/>
</dbReference>
<feature type="chain" id="PRO_5003123946" description="Pherophorin domain-containing protein" evidence="2">
    <location>
        <begin position="17"/>
        <end position="339"/>
    </location>
</feature>
<keyword evidence="2" id="KW-0732">Signal</keyword>
<feature type="compositionally biased region" description="Low complexity" evidence="1">
    <location>
        <begin position="106"/>
        <end position="123"/>
    </location>
</feature>
<dbReference type="GeneID" id="9617983"/>
<feature type="region of interest" description="Disordered" evidence="1">
    <location>
        <begin position="217"/>
        <end position="258"/>
    </location>
</feature>
<sequence>MVYWINLLRLSRLTLLLEHNPNVQLWERDNTHHEDPHFSQMEHPDIYSCFRPAAPPAAYVKRVADFEPIPLPRKRPTATPGQDTPRPATTGRIGIARPVVTPLASPNTPATATQAHQPQEPAAPGAPPPERTAATGGTVPAQRGIASTEPRLRRRVAESGSRTDPIPADPQEEERRIAEDIIHKVNKYALPLGTTLRCNPISIYTKRLAGGPAIIHPRATPGRPMADRIPTQGLTPSPSPSLSSSSKESDSDPKCKGSYVSSTVNGKFTNKFKLEVDTANNTALKGTDFNMNASQIMQMTWCITFRAPCSTLEQLCGNQSSCKYVECVLCTNICTDIAV</sequence>
<evidence type="ECO:0000313" key="4">
    <source>
        <dbReference type="EMBL" id="EFJ48138.1"/>
    </source>
</evidence>
<dbReference type="RefSeq" id="XP_002950823.1">
    <property type="nucleotide sequence ID" value="XM_002950777.1"/>
</dbReference>
<dbReference type="Proteomes" id="UP000001058">
    <property type="component" value="Unassembled WGS sequence"/>
</dbReference>
<feature type="domain" description="Pherophorin" evidence="3">
    <location>
        <begin position="250"/>
        <end position="324"/>
    </location>
</feature>
<feature type="region of interest" description="Disordered" evidence="1">
    <location>
        <begin position="70"/>
        <end position="173"/>
    </location>
</feature>
<name>D8TWD8_VOLCA</name>
<evidence type="ECO:0000313" key="5">
    <source>
        <dbReference type="Proteomes" id="UP000001058"/>
    </source>
</evidence>
<dbReference type="EMBL" id="GL378341">
    <property type="protein sequence ID" value="EFJ48138.1"/>
    <property type="molecule type" value="Genomic_DNA"/>
</dbReference>
<dbReference type="Pfam" id="PF12499">
    <property type="entry name" value="DUF3707"/>
    <property type="match status" value="1"/>
</dbReference>
<dbReference type="AlphaFoldDB" id="D8TWD8"/>
<gene>
    <name evidence="4" type="ORF">VOLCADRAFT_104835</name>
</gene>
<organism evidence="5">
    <name type="scientific">Volvox carteri f. nagariensis</name>
    <dbReference type="NCBI Taxonomy" id="3068"/>
    <lineage>
        <taxon>Eukaryota</taxon>
        <taxon>Viridiplantae</taxon>
        <taxon>Chlorophyta</taxon>
        <taxon>core chlorophytes</taxon>
        <taxon>Chlorophyceae</taxon>
        <taxon>CS clade</taxon>
        <taxon>Chlamydomonadales</taxon>
        <taxon>Volvocaceae</taxon>
        <taxon>Volvox</taxon>
    </lineage>
</organism>
<feature type="signal peptide" evidence="2">
    <location>
        <begin position="1"/>
        <end position="16"/>
    </location>
</feature>
<evidence type="ECO:0000256" key="1">
    <source>
        <dbReference type="SAM" id="MobiDB-lite"/>
    </source>
</evidence>
<proteinExistence type="predicted"/>
<reference evidence="4 5" key="1">
    <citation type="journal article" date="2010" name="Science">
        <title>Genomic analysis of organismal complexity in the multicellular green alga Volvox carteri.</title>
        <authorList>
            <person name="Prochnik S.E."/>
            <person name="Umen J."/>
            <person name="Nedelcu A.M."/>
            <person name="Hallmann A."/>
            <person name="Miller S.M."/>
            <person name="Nishii I."/>
            <person name="Ferris P."/>
            <person name="Kuo A."/>
            <person name="Mitros T."/>
            <person name="Fritz-Laylin L.K."/>
            <person name="Hellsten U."/>
            <person name="Chapman J."/>
            <person name="Simakov O."/>
            <person name="Rensing S.A."/>
            <person name="Terry A."/>
            <person name="Pangilinan J."/>
            <person name="Kapitonov V."/>
            <person name="Jurka J."/>
            <person name="Salamov A."/>
            <person name="Shapiro H."/>
            <person name="Schmutz J."/>
            <person name="Grimwood J."/>
            <person name="Lindquist E."/>
            <person name="Lucas S."/>
            <person name="Grigoriev I.V."/>
            <person name="Schmitt R."/>
            <person name="Kirk D."/>
            <person name="Rokhsar D.S."/>
        </authorList>
    </citation>
    <scope>NUCLEOTIDE SEQUENCE [LARGE SCALE GENOMIC DNA]</scope>
    <source>
        <strain evidence="5">f. Nagariensis / Eve</strain>
    </source>
</reference>
<evidence type="ECO:0000256" key="2">
    <source>
        <dbReference type="SAM" id="SignalP"/>
    </source>
</evidence>
<evidence type="ECO:0000259" key="3">
    <source>
        <dbReference type="Pfam" id="PF12499"/>
    </source>
</evidence>
<dbReference type="KEGG" id="vcn:VOLCADRAFT_104835"/>
<keyword evidence="5" id="KW-1185">Reference proteome</keyword>
<protein>
    <recommendedName>
        <fullName evidence="3">Pherophorin domain-containing protein</fullName>
    </recommendedName>
</protein>
<dbReference type="InParanoid" id="D8TWD8"/>